<name>A0AAP0MVW5_9ROSI</name>
<keyword evidence="1" id="KW-1133">Transmembrane helix</keyword>
<dbReference type="Proteomes" id="UP001428341">
    <property type="component" value="Unassembled WGS sequence"/>
</dbReference>
<keyword evidence="1" id="KW-0472">Membrane</keyword>
<keyword evidence="3" id="KW-1185">Reference proteome</keyword>
<evidence type="ECO:0000313" key="3">
    <source>
        <dbReference type="Proteomes" id="UP001428341"/>
    </source>
</evidence>
<reference evidence="2 3" key="1">
    <citation type="submission" date="2024-05" db="EMBL/GenBank/DDBJ databases">
        <title>Haplotype-resolved chromosome-level genome assembly of Huyou (Citrus changshanensis).</title>
        <authorList>
            <person name="Miao C."/>
            <person name="Chen W."/>
            <person name="Wu Y."/>
            <person name="Wang L."/>
            <person name="Zhao S."/>
            <person name="Grierson D."/>
            <person name="Xu C."/>
            <person name="Chen K."/>
        </authorList>
    </citation>
    <scope>NUCLEOTIDE SEQUENCE [LARGE SCALE GENOMIC DNA]</scope>
    <source>
        <strain evidence="2">01-14</strain>
        <tissue evidence="2">Leaf</tissue>
    </source>
</reference>
<dbReference type="EMBL" id="JBCGBO010000001">
    <property type="protein sequence ID" value="KAK9227972.1"/>
    <property type="molecule type" value="Genomic_DNA"/>
</dbReference>
<proteinExistence type="predicted"/>
<feature type="transmembrane region" description="Helical" evidence="1">
    <location>
        <begin position="48"/>
        <end position="68"/>
    </location>
</feature>
<comment type="caution">
    <text evidence="2">The sequence shown here is derived from an EMBL/GenBank/DDBJ whole genome shotgun (WGS) entry which is preliminary data.</text>
</comment>
<accession>A0AAP0MVW5</accession>
<gene>
    <name evidence="2" type="ORF">WN944_020918</name>
</gene>
<sequence length="73" mass="8223">MAEALSAKPQIAIIVSSSFYTKWNLFPGFVIPRPFVDNGEFQYGADGLLGISGILDFVWTFCITVWRYTGQDR</sequence>
<evidence type="ECO:0000313" key="2">
    <source>
        <dbReference type="EMBL" id="KAK9227972.1"/>
    </source>
</evidence>
<protein>
    <submittedName>
        <fullName evidence="2">Uncharacterized protein</fullName>
    </submittedName>
</protein>
<keyword evidence="1" id="KW-0812">Transmembrane</keyword>
<dbReference type="AlphaFoldDB" id="A0AAP0MVW5"/>
<evidence type="ECO:0000256" key="1">
    <source>
        <dbReference type="SAM" id="Phobius"/>
    </source>
</evidence>
<organism evidence="2 3">
    <name type="scientific">Citrus x changshan-huyou</name>
    <dbReference type="NCBI Taxonomy" id="2935761"/>
    <lineage>
        <taxon>Eukaryota</taxon>
        <taxon>Viridiplantae</taxon>
        <taxon>Streptophyta</taxon>
        <taxon>Embryophyta</taxon>
        <taxon>Tracheophyta</taxon>
        <taxon>Spermatophyta</taxon>
        <taxon>Magnoliopsida</taxon>
        <taxon>eudicotyledons</taxon>
        <taxon>Gunneridae</taxon>
        <taxon>Pentapetalae</taxon>
        <taxon>rosids</taxon>
        <taxon>malvids</taxon>
        <taxon>Sapindales</taxon>
        <taxon>Rutaceae</taxon>
        <taxon>Aurantioideae</taxon>
        <taxon>Citrus</taxon>
    </lineage>
</organism>